<gene>
    <name evidence="1" type="ORF">RGR602_PB00442</name>
</gene>
<dbReference type="EMBL" id="CP006879">
    <property type="protein sequence ID" value="AJD43971.1"/>
    <property type="molecule type" value="Genomic_DNA"/>
</dbReference>
<accession>A0A0B4XA48</accession>
<organism evidence="1 2">
    <name type="scientific">Rhizobium gallicum bv. gallicum R602sp</name>
    <dbReference type="NCBI Taxonomy" id="1041138"/>
    <lineage>
        <taxon>Bacteria</taxon>
        <taxon>Pseudomonadati</taxon>
        <taxon>Pseudomonadota</taxon>
        <taxon>Alphaproteobacteria</taxon>
        <taxon>Hyphomicrobiales</taxon>
        <taxon>Rhizobiaceae</taxon>
        <taxon>Rhizobium/Agrobacterium group</taxon>
        <taxon>Rhizobium</taxon>
    </lineage>
</organism>
<keyword evidence="1" id="KW-0614">Plasmid</keyword>
<geneLocation type="plasmid" evidence="1 2">
    <name>pRgalR602b</name>
</geneLocation>
<dbReference type="Proteomes" id="UP000031368">
    <property type="component" value="Plasmid pRgalR602b"/>
</dbReference>
<proteinExistence type="predicted"/>
<dbReference type="HOGENOM" id="CLU_2828234_0_0_5"/>
<protein>
    <submittedName>
        <fullName evidence="1">Uncharacterized protein</fullName>
    </submittedName>
</protein>
<dbReference type="AlphaFoldDB" id="A0A0B4XA48"/>
<evidence type="ECO:0000313" key="2">
    <source>
        <dbReference type="Proteomes" id="UP000031368"/>
    </source>
</evidence>
<sequence>MAEMEPFVNHLPSLLVEQGGRVAALGAGDLFERADSCVGASRPVRPSVGSECVGFWDAVNFSGRGV</sequence>
<dbReference type="KEGG" id="rga:RGR602_PB00442"/>
<evidence type="ECO:0000313" key="1">
    <source>
        <dbReference type="EMBL" id="AJD43971.1"/>
    </source>
</evidence>
<name>A0A0B4XA48_9HYPH</name>
<keyword evidence="2" id="KW-1185">Reference proteome</keyword>
<reference evidence="1 2" key="1">
    <citation type="submission" date="2013-11" db="EMBL/GenBank/DDBJ databases">
        <title>Complete genome sequence of Rhizobium gallicum bv. gallicum R602.</title>
        <authorList>
            <person name="Bustos P."/>
            <person name="Santamaria R.I."/>
            <person name="Lozano L."/>
            <person name="Acosta J.L."/>
            <person name="Ormeno-Orrillo E."/>
            <person name="Rogel M.A."/>
            <person name="Romero D."/>
            <person name="Cevallos M.A."/>
            <person name="Martinez-Romero E."/>
            <person name="Gonzalez V."/>
        </authorList>
    </citation>
    <scope>NUCLEOTIDE SEQUENCE [LARGE SCALE GENOMIC DNA]</scope>
    <source>
        <strain evidence="1 2">R602</strain>
        <plasmid evidence="1 2">pRgalR602b</plasmid>
    </source>
</reference>